<dbReference type="RefSeq" id="WP_263338434.1">
    <property type="nucleotide sequence ID" value="NZ_JAGSYH010000004.1"/>
</dbReference>
<proteinExistence type="predicted"/>
<keyword evidence="2" id="KW-1185">Reference proteome</keyword>
<dbReference type="Gene3D" id="3.90.1720.10">
    <property type="entry name" value="endopeptidase domain like (from Nostoc punctiforme)"/>
    <property type="match status" value="1"/>
</dbReference>
<gene>
    <name evidence="1" type="ORF">ACFPT7_07695</name>
</gene>
<dbReference type="Proteomes" id="UP001596091">
    <property type="component" value="Unassembled WGS sequence"/>
</dbReference>
<dbReference type="SUPFAM" id="SSF54001">
    <property type="entry name" value="Cysteine proteinases"/>
    <property type="match status" value="1"/>
</dbReference>
<evidence type="ECO:0000313" key="1">
    <source>
        <dbReference type="EMBL" id="MFC5862171.1"/>
    </source>
</evidence>
<comment type="caution">
    <text evidence="1">The sequence shown here is derived from an EMBL/GenBank/DDBJ whole genome shotgun (WGS) entry which is preliminary data.</text>
</comment>
<protein>
    <submittedName>
        <fullName evidence="1">YiiX/YebB-like N1pC/P60 family cysteine hydrolase</fullName>
    </submittedName>
</protein>
<reference evidence="2" key="1">
    <citation type="journal article" date="2019" name="Int. J. Syst. Evol. Microbiol.">
        <title>The Global Catalogue of Microorganisms (GCM) 10K type strain sequencing project: providing services to taxonomists for standard genome sequencing and annotation.</title>
        <authorList>
            <consortium name="The Broad Institute Genomics Platform"/>
            <consortium name="The Broad Institute Genome Sequencing Center for Infectious Disease"/>
            <person name="Wu L."/>
            <person name="Ma J."/>
        </authorList>
    </citation>
    <scope>NUCLEOTIDE SEQUENCE [LARGE SCALE GENOMIC DNA]</scope>
    <source>
        <strain evidence="2">JCM 4087</strain>
    </source>
</reference>
<evidence type="ECO:0000313" key="2">
    <source>
        <dbReference type="Proteomes" id="UP001596091"/>
    </source>
</evidence>
<name>A0ABW1EE82_9BACT</name>
<accession>A0ABW1EE82</accession>
<dbReference type="EMBL" id="JBHSPH010000002">
    <property type="protein sequence ID" value="MFC5862171.1"/>
    <property type="molecule type" value="Genomic_DNA"/>
</dbReference>
<dbReference type="Pfam" id="PF05708">
    <property type="entry name" value="Peptidase_C92"/>
    <property type="match status" value="1"/>
</dbReference>
<organism evidence="1 2">
    <name type="scientific">Acidicapsa dinghuensis</name>
    <dbReference type="NCBI Taxonomy" id="2218256"/>
    <lineage>
        <taxon>Bacteria</taxon>
        <taxon>Pseudomonadati</taxon>
        <taxon>Acidobacteriota</taxon>
        <taxon>Terriglobia</taxon>
        <taxon>Terriglobales</taxon>
        <taxon>Acidobacteriaceae</taxon>
        <taxon>Acidicapsa</taxon>
    </lineage>
</organism>
<dbReference type="InterPro" id="IPR024453">
    <property type="entry name" value="Peptidase_C92"/>
</dbReference>
<sequence>MIPSTKTELSGLRRLNDAVLAPGDIILTTTTAAVSKTIRVATRSDISHAMVYVEDRSVMDATGEGVHARNTQRLYFEDECAVHVMRPRGGISPTQLATIVTYVRGQVGAEYSTKEAVLTALGGARTWTSKQFCSRLVAQAFESAGIALVPDPNYCSPADIKNSPLLVPVGNSTVMVSAKEAAFWEDIEDVPQRMRDAINTVLLGARRHNPTIQTFDDIHAHLIQHPEDDVDFCQLLQISGYLSIWAIEKEKNPWQYDLELLSAGPADSVEEYCWSVLKNEQAGPNRYFVNRGGYRLFTLQSDLKFFQVMLDLYEHLASLHRTRVDIAAKWLEANGRLPQQASSHLMPHSPEWFTVLERWDLPQAMMTRRVLELAGNPNVCSICGDDPAQVYYLPARHRSAGGVDTLRLCSDCLEIRHGMGEPFIPLDGSDC</sequence>
<dbReference type="InterPro" id="IPR038765">
    <property type="entry name" value="Papain-like_cys_pep_sf"/>
</dbReference>